<dbReference type="RefSeq" id="WP_343909090.1">
    <property type="nucleotide sequence ID" value="NZ_BAAAJE010000021.1"/>
</dbReference>
<proteinExistence type="predicted"/>
<protein>
    <submittedName>
        <fullName evidence="2">Uncharacterized protein</fullName>
    </submittedName>
</protein>
<accession>A0ABP4F7S7</accession>
<organism evidence="2 3">
    <name type="scientific">Nocardioides aquiterrae</name>
    <dbReference type="NCBI Taxonomy" id="203799"/>
    <lineage>
        <taxon>Bacteria</taxon>
        <taxon>Bacillati</taxon>
        <taxon>Actinomycetota</taxon>
        <taxon>Actinomycetes</taxon>
        <taxon>Propionibacteriales</taxon>
        <taxon>Nocardioidaceae</taxon>
        <taxon>Nocardioides</taxon>
    </lineage>
</organism>
<gene>
    <name evidence="2" type="ORF">GCM10009606_36860</name>
</gene>
<name>A0ABP4F7S7_9ACTN</name>
<keyword evidence="3" id="KW-1185">Reference proteome</keyword>
<dbReference type="EMBL" id="BAAAJE010000021">
    <property type="protein sequence ID" value="GAA1155300.1"/>
    <property type="molecule type" value="Genomic_DNA"/>
</dbReference>
<dbReference type="Proteomes" id="UP001499979">
    <property type="component" value="Unassembled WGS sequence"/>
</dbReference>
<reference evidence="3" key="1">
    <citation type="journal article" date="2019" name="Int. J. Syst. Evol. Microbiol.">
        <title>The Global Catalogue of Microorganisms (GCM) 10K type strain sequencing project: providing services to taxonomists for standard genome sequencing and annotation.</title>
        <authorList>
            <consortium name="The Broad Institute Genomics Platform"/>
            <consortium name="The Broad Institute Genome Sequencing Center for Infectious Disease"/>
            <person name="Wu L."/>
            <person name="Ma J."/>
        </authorList>
    </citation>
    <scope>NUCLEOTIDE SEQUENCE [LARGE SCALE GENOMIC DNA]</scope>
    <source>
        <strain evidence="3">JCM 11813</strain>
    </source>
</reference>
<sequence>MDPSNTSADITRLVVRHTSHAVLVELYLRDLQPVGYADGVVRLQTPHRTYQALAYYAPDDPGSVELSHGQVHVSCARMSAHFRPRRDKVRVRLPRTCLHDPRWVRVGASYTRFDGPDDPAPQGTFHDDALAVGEDAPPTTWSPRVRPAPPKPEPPLTLSAAYGWADRRAVGLRMTDGLARVEVAARRGVVIERVRAPFDSGVRVLGTRMARPDREIGGVLVHGWPTGELDWSRTLPARGAHLGPTDDGQDWLLLIGYEVTRPGRHLRPSIRIDYRVGDRHLTVVSQTPGLICAGRVTRHRPCEPTDGELGELGRADVRG</sequence>
<comment type="caution">
    <text evidence="2">The sequence shown here is derived from an EMBL/GenBank/DDBJ whole genome shotgun (WGS) entry which is preliminary data.</text>
</comment>
<feature type="region of interest" description="Disordered" evidence="1">
    <location>
        <begin position="132"/>
        <end position="154"/>
    </location>
</feature>
<evidence type="ECO:0000256" key="1">
    <source>
        <dbReference type="SAM" id="MobiDB-lite"/>
    </source>
</evidence>
<evidence type="ECO:0000313" key="3">
    <source>
        <dbReference type="Proteomes" id="UP001499979"/>
    </source>
</evidence>
<evidence type="ECO:0000313" key="2">
    <source>
        <dbReference type="EMBL" id="GAA1155300.1"/>
    </source>
</evidence>